<feature type="domain" description="Transglycosylase SLT" evidence="3">
    <location>
        <begin position="20"/>
        <end position="87"/>
    </location>
</feature>
<evidence type="ECO:0000313" key="4">
    <source>
        <dbReference type="EMBL" id="ATS92590.1"/>
    </source>
</evidence>
<dbReference type="EMBL" id="MG159787">
    <property type="protein sequence ID" value="ATS92590.1"/>
    <property type="molecule type" value="Genomic_DNA"/>
</dbReference>
<gene>
    <name evidence="4" type="ORF">GC1_00022</name>
</gene>
<dbReference type="Pfam" id="PF01464">
    <property type="entry name" value="SLT"/>
    <property type="match status" value="1"/>
</dbReference>
<sequence>MDWWDNEKSAPYHDDLIAGAAASGGTVTPQELANQIGQESGFDPNAKSTTSSATGIAQILKSTAENPGYGLSSVDPTDASASIRFAGAYDGKVGVSGYSGGNYSKADLDSGTTSGSGATGATGTADTKDEGSGGSDTEDASDSDAGGLMGIIEEFGTRMAVIVLGIVFILIALYALTNSKVQEVAASGASRLAKMVPVE</sequence>
<dbReference type="SUPFAM" id="SSF53955">
    <property type="entry name" value="Lysozyme-like"/>
    <property type="match status" value="1"/>
</dbReference>
<dbReference type="InterPro" id="IPR008258">
    <property type="entry name" value="Transglycosylase_SLT_dom_1"/>
</dbReference>
<evidence type="ECO:0000259" key="3">
    <source>
        <dbReference type="Pfam" id="PF01464"/>
    </source>
</evidence>
<dbReference type="InterPro" id="IPR023346">
    <property type="entry name" value="Lysozyme-like_dom_sf"/>
</dbReference>
<evidence type="ECO:0000256" key="2">
    <source>
        <dbReference type="SAM" id="Phobius"/>
    </source>
</evidence>
<dbReference type="Proteomes" id="UP000241016">
    <property type="component" value="Segment"/>
</dbReference>
<organism evidence="4 5">
    <name type="scientific">Gluconobacter phage GC1</name>
    <dbReference type="NCBI Taxonomy" id="2047788"/>
    <lineage>
        <taxon>Viruses</taxon>
        <taxon>Varidnaviria</taxon>
        <taxon>Bamfordvirae</taxon>
        <taxon>Preplasmiviricota</taxon>
        <taxon>Prepoliviricotina</taxon>
        <taxon>Tectiliviricetes</taxon>
        <taxon>Kalamavirales</taxon>
        <taxon>Tectiviridae</taxon>
        <taxon>Gammatectivirus</taxon>
        <taxon>Gammatectivirus GC1</taxon>
    </lineage>
</organism>
<keyword evidence="2" id="KW-0812">Transmembrane</keyword>
<name>A0A2I5AR86_9VIRU</name>
<keyword evidence="2" id="KW-0472">Membrane</keyword>
<feature type="transmembrane region" description="Helical" evidence="2">
    <location>
        <begin position="159"/>
        <end position="177"/>
    </location>
</feature>
<evidence type="ECO:0000256" key="1">
    <source>
        <dbReference type="SAM" id="MobiDB-lite"/>
    </source>
</evidence>
<protein>
    <submittedName>
        <fullName evidence="4">Lytic transglycosylase</fullName>
    </submittedName>
</protein>
<accession>A0A2I5AR86</accession>
<feature type="region of interest" description="Disordered" evidence="1">
    <location>
        <begin position="106"/>
        <end position="143"/>
    </location>
</feature>
<proteinExistence type="predicted"/>
<keyword evidence="2" id="KW-1133">Transmembrane helix</keyword>
<evidence type="ECO:0000313" key="5">
    <source>
        <dbReference type="Proteomes" id="UP000241016"/>
    </source>
</evidence>
<dbReference type="Gene3D" id="1.10.530.10">
    <property type="match status" value="1"/>
</dbReference>
<feature type="compositionally biased region" description="Low complexity" evidence="1">
    <location>
        <begin position="106"/>
        <end position="125"/>
    </location>
</feature>
<keyword evidence="5" id="KW-1185">Reference proteome</keyword>
<reference evidence="4 5" key="1">
    <citation type="journal article" date="2018" name="Viruses">
        <title>Bacteriophage GC1, a Novel Tectivirus Infecting Gluconobacter Cerinus, an Acetic Acid Bacterium Associated with Wine-Making.</title>
        <authorList>
            <person name="Philippe C."/>
            <person name="Krupovic M."/>
            <person name="Jaomanjaka F."/>
            <person name="Claisse O."/>
            <person name="Petrel M."/>
            <person name="le Marrec C."/>
        </authorList>
    </citation>
    <scope>NUCLEOTIDE SEQUENCE [LARGE SCALE GENOMIC DNA]</scope>
</reference>